<dbReference type="EMBL" id="MTYJ01000376">
    <property type="protein sequence ID" value="OWA54163.1"/>
    <property type="molecule type" value="Genomic_DNA"/>
</dbReference>
<evidence type="ECO:0000313" key="2">
    <source>
        <dbReference type="Proteomes" id="UP000192578"/>
    </source>
</evidence>
<gene>
    <name evidence="1" type="ORF">BV898_18579</name>
</gene>
<evidence type="ECO:0000313" key="1">
    <source>
        <dbReference type="EMBL" id="OWA54163.1"/>
    </source>
</evidence>
<proteinExistence type="predicted"/>
<protein>
    <submittedName>
        <fullName evidence="1">Uncharacterized protein</fullName>
    </submittedName>
</protein>
<accession>A0A9X6NJI9</accession>
<reference evidence="2" key="1">
    <citation type="submission" date="2017-01" db="EMBL/GenBank/DDBJ databases">
        <title>Comparative genomics of anhydrobiosis in the tardigrade Hypsibius dujardini.</title>
        <authorList>
            <person name="Yoshida Y."/>
            <person name="Koutsovoulos G."/>
            <person name="Laetsch D."/>
            <person name="Stevens L."/>
            <person name="Kumar S."/>
            <person name="Horikawa D."/>
            <person name="Ishino K."/>
            <person name="Komine S."/>
            <person name="Tomita M."/>
            <person name="Blaxter M."/>
            <person name="Arakawa K."/>
        </authorList>
    </citation>
    <scope>NUCLEOTIDE SEQUENCE [LARGE SCALE GENOMIC DNA]</scope>
    <source>
        <strain evidence="2">Z151</strain>
    </source>
</reference>
<dbReference type="AlphaFoldDB" id="A0A9X6NJI9"/>
<sequence>MHVCVKRNQQFIQHAARTGAAKPSIKRNLTADWKWMTFWLMRNVDRVIHSSGLEHIVRVATSNVAQYNSCGTHKGR</sequence>
<dbReference type="Proteomes" id="UP000192578">
    <property type="component" value="Unassembled WGS sequence"/>
</dbReference>
<keyword evidence="2" id="KW-1185">Reference proteome</keyword>
<name>A0A9X6NJI9_HYPEX</name>
<organism evidence="1 2">
    <name type="scientific">Hypsibius exemplaris</name>
    <name type="common">Freshwater tardigrade</name>
    <dbReference type="NCBI Taxonomy" id="2072580"/>
    <lineage>
        <taxon>Eukaryota</taxon>
        <taxon>Metazoa</taxon>
        <taxon>Ecdysozoa</taxon>
        <taxon>Tardigrada</taxon>
        <taxon>Eutardigrada</taxon>
        <taxon>Parachela</taxon>
        <taxon>Hypsibioidea</taxon>
        <taxon>Hypsibiidae</taxon>
        <taxon>Hypsibius</taxon>
    </lineage>
</organism>
<comment type="caution">
    <text evidence="1">The sequence shown here is derived from an EMBL/GenBank/DDBJ whole genome shotgun (WGS) entry which is preliminary data.</text>
</comment>